<dbReference type="SUPFAM" id="SSF55931">
    <property type="entry name" value="Glutamine synthetase/guanido kinase"/>
    <property type="match status" value="1"/>
</dbReference>
<comment type="pathway">
    <text evidence="1 8 9">Sulfur metabolism; glutathione biosynthesis; glutathione from L-cysteine and L-glutamate: step 1/2.</text>
</comment>
<dbReference type="NCBIfam" id="TIGR01434">
    <property type="entry name" value="glu_cys_ligase"/>
    <property type="match status" value="1"/>
</dbReference>
<dbReference type="InterPro" id="IPR006334">
    <property type="entry name" value="Glut_cys_ligase"/>
</dbReference>
<keyword evidence="5 8" id="KW-0547">Nucleotide-binding</keyword>
<dbReference type="EC" id="6.3.2.2" evidence="8"/>
<dbReference type="GO" id="GO:0004357">
    <property type="term" value="F:glutamate-cysteine ligase activity"/>
    <property type="evidence" value="ECO:0007669"/>
    <property type="project" value="UniProtKB-EC"/>
</dbReference>
<keyword evidence="6 8" id="KW-0067">ATP-binding</keyword>
<dbReference type="PANTHER" id="PTHR38761:SF1">
    <property type="entry name" value="GLUTAMATE--CYSTEINE LIGASE"/>
    <property type="match status" value="1"/>
</dbReference>
<sequence>MINNPTVFAQALKGLQTDAARASLRGIKHGVEREALRITPNGQLSQTPHPTSLGSALTHDTITTDFSEALLEFITPPESDPAVTLQQLYDIHKFTLAQMGDEALWPMSMPCYVNGESRIPIADYGTSNVGRMKKTYRVGLKNRYGAMMQAIAGIHFNFSLPEAFWEHFATIRGEQNNIEFQSQSYFNLIRNYRRWCWLIPFLYGSSPAICGSFLQGKNTKFDFQKLGKGTLYLPYATSLRMSDLGYTNSQQSALRICYNNLPDYIQSVRSAIRTHSTEYERFAAGEQGIYEQLNRNILQIENELYSPIRPKQVARSMEKPTDALADRGVSYIEVRALDVNPFTPVGIEEQQFYFLDVFLLTCLLADSPEFDETSYAETESNLKRVVTDGRNPALTLILRDGENVEEVALQEWGESLFGAFMQTAQLLDEASGTDRFSVAVEAERDKLRESNKTPSARWLNRLLQEEKDNGQLGLQLSQEYKSAFANHKYTHFTLADFERATVESQSAQKAIEEADSKPFDVFLKDYFSRSE</sequence>
<dbReference type="InterPro" id="IPR014746">
    <property type="entry name" value="Gln_synth/guanido_kin_cat_dom"/>
</dbReference>
<dbReference type="InterPro" id="IPR007370">
    <property type="entry name" value="Glu_cys_ligase"/>
</dbReference>
<protein>
    <recommendedName>
        <fullName evidence="8">Glutamate--cysteine ligase</fullName>
        <ecNumber evidence="8">6.3.2.2</ecNumber>
    </recommendedName>
    <alternativeName>
        <fullName evidence="8">Gamma-ECS</fullName>
        <shortName evidence="8">GCS</shortName>
    </alternativeName>
    <alternativeName>
        <fullName evidence="8">Gamma-glutamylcysteine synthetase</fullName>
    </alternativeName>
</protein>
<accession>A0ABT7SV55</accession>
<evidence type="ECO:0000313" key="11">
    <source>
        <dbReference type="EMBL" id="MDM7860040.1"/>
    </source>
</evidence>
<dbReference type="RefSeq" id="WP_289364255.1">
    <property type="nucleotide sequence ID" value="NZ_JAUCBP010000006.1"/>
</dbReference>
<evidence type="ECO:0000256" key="9">
    <source>
        <dbReference type="RuleBase" id="RU004391"/>
    </source>
</evidence>
<dbReference type="HAMAP" id="MF_00578">
    <property type="entry name" value="Glu_cys_ligase"/>
    <property type="match status" value="1"/>
</dbReference>
<dbReference type="Gene3D" id="3.30.590.20">
    <property type="match status" value="1"/>
</dbReference>
<dbReference type="PANTHER" id="PTHR38761">
    <property type="entry name" value="GLUTAMATE--CYSTEINE LIGASE"/>
    <property type="match status" value="1"/>
</dbReference>
<evidence type="ECO:0000313" key="12">
    <source>
        <dbReference type="Proteomes" id="UP001234343"/>
    </source>
</evidence>
<name>A0ABT7SV55_9ALTE</name>
<dbReference type="Proteomes" id="UP001234343">
    <property type="component" value="Unassembled WGS sequence"/>
</dbReference>
<organism evidence="11 12">
    <name type="scientific">Alteromonas arenosi</name>
    <dbReference type="NCBI Taxonomy" id="3055817"/>
    <lineage>
        <taxon>Bacteria</taxon>
        <taxon>Pseudomonadati</taxon>
        <taxon>Pseudomonadota</taxon>
        <taxon>Gammaproteobacteria</taxon>
        <taxon>Alteromonadales</taxon>
        <taxon>Alteromonadaceae</taxon>
        <taxon>Alteromonas/Salinimonas group</taxon>
        <taxon>Alteromonas</taxon>
    </lineage>
</organism>
<keyword evidence="3 8" id="KW-0436">Ligase</keyword>
<evidence type="ECO:0000256" key="4">
    <source>
        <dbReference type="ARBA" id="ARBA00022684"/>
    </source>
</evidence>
<evidence type="ECO:0000256" key="3">
    <source>
        <dbReference type="ARBA" id="ARBA00022598"/>
    </source>
</evidence>
<comment type="caution">
    <text evidence="11">The sequence shown here is derived from an EMBL/GenBank/DDBJ whole genome shotgun (WGS) entry which is preliminary data.</text>
</comment>
<evidence type="ECO:0000256" key="1">
    <source>
        <dbReference type="ARBA" id="ARBA00005006"/>
    </source>
</evidence>
<evidence type="ECO:0000256" key="2">
    <source>
        <dbReference type="ARBA" id="ARBA00008772"/>
    </source>
</evidence>
<feature type="domain" description="Glutamate--cysteine ligase" evidence="10">
    <location>
        <begin position="13"/>
        <end position="385"/>
    </location>
</feature>
<comment type="similarity">
    <text evidence="2 8">Belongs to the glutamate--cysteine ligase type 1 family. Type 1 subfamily.</text>
</comment>
<comment type="catalytic activity">
    <reaction evidence="7 8 9">
        <text>L-cysteine + L-glutamate + ATP = gamma-L-glutamyl-L-cysteine + ADP + phosphate + H(+)</text>
        <dbReference type="Rhea" id="RHEA:13285"/>
        <dbReference type="ChEBI" id="CHEBI:15378"/>
        <dbReference type="ChEBI" id="CHEBI:29985"/>
        <dbReference type="ChEBI" id="CHEBI:30616"/>
        <dbReference type="ChEBI" id="CHEBI:35235"/>
        <dbReference type="ChEBI" id="CHEBI:43474"/>
        <dbReference type="ChEBI" id="CHEBI:58173"/>
        <dbReference type="ChEBI" id="CHEBI:456216"/>
        <dbReference type="EC" id="6.3.2.2"/>
    </reaction>
</comment>
<dbReference type="Pfam" id="PF04262">
    <property type="entry name" value="Glu_cys_ligase"/>
    <property type="match status" value="1"/>
</dbReference>
<proteinExistence type="inferred from homology"/>
<gene>
    <name evidence="8 11" type="primary">gshA</name>
    <name evidence="11" type="ORF">QTP81_05460</name>
</gene>
<reference evidence="11 12" key="1">
    <citation type="submission" date="2023-06" db="EMBL/GenBank/DDBJ databases">
        <title>Alteromonas sp. ASW11-36 isolated from intertidal sand.</title>
        <authorList>
            <person name="Li Y."/>
        </authorList>
    </citation>
    <scope>NUCLEOTIDE SEQUENCE [LARGE SCALE GENOMIC DNA]</scope>
    <source>
        <strain evidence="11 12">ASW11-36</strain>
    </source>
</reference>
<evidence type="ECO:0000256" key="7">
    <source>
        <dbReference type="ARBA" id="ARBA00048819"/>
    </source>
</evidence>
<keyword evidence="12" id="KW-1185">Reference proteome</keyword>
<evidence type="ECO:0000259" key="10">
    <source>
        <dbReference type="Pfam" id="PF04262"/>
    </source>
</evidence>
<dbReference type="EMBL" id="JAUCBP010000006">
    <property type="protein sequence ID" value="MDM7860040.1"/>
    <property type="molecule type" value="Genomic_DNA"/>
</dbReference>
<keyword evidence="4 8" id="KW-0317">Glutathione biosynthesis</keyword>
<evidence type="ECO:0000256" key="5">
    <source>
        <dbReference type="ARBA" id="ARBA00022741"/>
    </source>
</evidence>
<evidence type="ECO:0000256" key="8">
    <source>
        <dbReference type="HAMAP-Rule" id="MF_00578"/>
    </source>
</evidence>
<evidence type="ECO:0000256" key="6">
    <source>
        <dbReference type="ARBA" id="ARBA00022840"/>
    </source>
</evidence>